<evidence type="ECO:0000313" key="7">
    <source>
        <dbReference type="Proteomes" id="UP001241056"/>
    </source>
</evidence>
<dbReference type="InterPro" id="IPR017508">
    <property type="entry name" value="HipA_N1"/>
</dbReference>
<feature type="domain" description="HipA-like C-terminal" evidence="4">
    <location>
        <begin position="147"/>
        <end position="381"/>
    </location>
</feature>
<feature type="domain" description="HipA N-terminal subdomain 1" evidence="5">
    <location>
        <begin position="7"/>
        <end position="114"/>
    </location>
</feature>
<evidence type="ECO:0000313" key="6">
    <source>
        <dbReference type="EMBL" id="MDM7857754.1"/>
    </source>
</evidence>
<evidence type="ECO:0000259" key="4">
    <source>
        <dbReference type="Pfam" id="PF07804"/>
    </source>
</evidence>
<dbReference type="EMBL" id="JAUCDY010000005">
    <property type="protein sequence ID" value="MDM7857754.1"/>
    <property type="molecule type" value="Genomic_DNA"/>
</dbReference>
<evidence type="ECO:0000256" key="1">
    <source>
        <dbReference type="ARBA" id="ARBA00010164"/>
    </source>
</evidence>
<organism evidence="6 7">
    <name type="scientific">Thiopseudomonas acetoxidans</name>
    <dbReference type="NCBI Taxonomy" id="3041622"/>
    <lineage>
        <taxon>Bacteria</taxon>
        <taxon>Pseudomonadati</taxon>
        <taxon>Pseudomonadota</taxon>
        <taxon>Gammaproteobacteria</taxon>
        <taxon>Pseudomonadales</taxon>
        <taxon>Pseudomonadaceae</taxon>
        <taxon>Thiopseudomonas</taxon>
    </lineage>
</organism>
<name>A0ABT7SNI4_9GAMM</name>
<accession>A0ABT7SNI4</accession>
<gene>
    <name evidence="6" type="ORF">QEZ41_05615</name>
</gene>
<comment type="similarity">
    <text evidence="1">Belongs to the HipA Ser/Thr kinase family.</text>
</comment>
<dbReference type="PANTHER" id="PTHR37419">
    <property type="entry name" value="SERINE/THREONINE-PROTEIN KINASE TOXIN HIPA"/>
    <property type="match status" value="1"/>
</dbReference>
<comment type="caution">
    <text evidence="6">The sequence shown here is derived from an EMBL/GenBank/DDBJ whole genome shotgun (WGS) entry which is preliminary data.</text>
</comment>
<reference evidence="6 7" key="1">
    <citation type="submission" date="2023-06" db="EMBL/GenBank/DDBJ databases">
        <title>Thiopseudomonas sp. CY1220 draft genome sequence.</title>
        <authorList>
            <person name="Zhao G."/>
            <person name="An M."/>
        </authorList>
    </citation>
    <scope>NUCLEOTIDE SEQUENCE [LARGE SCALE GENOMIC DNA]</scope>
    <source>
        <strain evidence="6 7">CY1220</strain>
    </source>
</reference>
<dbReference type="PANTHER" id="PTHR37419:SF1">
    <property type="entry name" value="SERINE_THREONINE-PROTEIN KINASE TOXIN HIPA"/>
    <property type="match status" value="1"/>
</dbReference>
<keyword evidence="3" id="KW-0418">Kinase</keyword>
<keyword evidence="7" id="KW-1185">Reference proteome</keyword>
<evidence type="ECO:0000256" key="3">
    <source>
        <dbReference type="ARBA" id="ARBA00022777"/>
    </source>
</evidence>
<protein>
    <submittedName>
        <fullName evidence="6">Type II toxin-antitoxin system HipA family toxin</fullName>
    </submittedName>
</protein>
<dbReference type="InterPro" id="IPR052028">
    <property type="entry name" value="HipA_Ser/Thr_kinase"/>
</dbReference>
<sequence>MTTISVLKVTLHGQLVGHLVGEKGGRNTLIFHSVFQQDSDKPTLTLAAHPRFPKADVFFSTPWKTQFVLPPVLSNLLPEGALRELLLQRLQIHTSHEFELLAHLGGDLPGALVVQPVLAEEVPQEVLALNKKAVVIAPEATLPNNKFSLAGVQMKWSLQRQGDRFTLPGKGAFGDWIIKTPSFHHAGAPVNEYTAMRLAQLVGVETPEICLVELSHIEGLPPIKLPDEPFAFAIKRFDRVAGQRVHTEDFAQVLLMQPRDKYQAANYEQMGRLLYEFSGNGLADVQQFAKRLLVNILLANGDAHLKNWSLIYPDQKTPRLAPAYDLVTTKVYIPGEKGAALNMVKTKAWESLSLAHFERWSRRVGVSWPVVQKQLGQSMEMAREFWPRALDELPMHSTHKAQLKQHWASLHLDFRIQS</sequence>
<keyword evidence="2" id="KW-0808">Transferase</keyword>
<dbReference type="Proteomes" id="UP001241056">
    <property type="component" value="Unassembled WGS sequence"/>
</dbReference>
<dbReference type="Pfam" id="PF07804">
    <property type="entry name" value="HipA_C"/>
    <property type="match status" value="1"/>
</dbReference>
<dbReference type="Pfam" id="PF13657">
    <property type="entry name" value="Couple_hipA"/>
    <property type="match status" value="1"/>
</dbReference>
<evidence type="ECO:0000256" key="2">
    <source>
        <dbReference type="ARBA" id="ARBA00022679"/>
    </source>
</evidence>
<evidence type="ECO:0000259" key="5">
    <source>
        <dbReference type="Pfam" id="PF13657"/>
    </source>
</evidence>
<dbReference type="NCBIfam" id="TIGR03071">
    <property type="entry name" value="couple_hipA"/>
    <property type="match status" value="1"/>
</dbReference>
<dbReference type="Gene3D" id="1.10.1070.20">
    <property type="match status" value="1"/>
</dbReference>
<dbReference type="InterPro" id="IPR012893">
    <property type="entry name" value="HipA-like_C"/>
</dbReference>
<proteinExistence type="inferred from homology"/>
<dbReference type="RefSeq" id="WP_289410415.1">
    <property type="nucleotide sequence ID" value="NZ_JAUCDY010000005.1"/>
</dbReference>